<protein>
    <submittedName>
        <fullName evidence="1">Uncharacterized protein</fullName>
    </submittedName>
</protein>
<proteinExistence type="predicted"/>
<organism evidence="1">
    <name type="scientific">Oryza brachyantha</name>
    <name type="common">malo sina</name>
    <dbReference type="NCBI Taxonomy" id="4533"/>
    <lineage>
        <taxon>Eukaryota</taxon>
        <taxon>Viridiplantae</taxon>
        <taxon>Streptophyta</taxon>
        <taxon>Embryophyta</taxon>
        <taxon>Tracheophyta</taxon>
        <taxon>Spermatophyta</taxon>
        <taxon>Magnoliopsida</taxon>
        <taxon>Liliopsida</taxon>
        <taxon>Poales</taxon>
        <taxon>Poaceae</taxon>
        <taxon>BOP clade</taxon>
        <taxon>Oryzoideae</taxon>
        <taxon>Oryzeae</taxon>
        <taxon>Oryzinae</taxon>
        <taxon>Oryza</taxon>
    </lineage>
</organism>
<evidence type="ECO:0000313" key="2">
    <source>
        <dbReference type="Proteomes" id="UP000006038"/>
    </source>
</evidence>
<dbReference type="AlphaFoldDB" id="J3N4U4"/>
<evidence type="ECO:0000313" key="1">
    <source>
        <dbReference type="EnsemblPlants" id="OB10G25420.1"/>
    </source>
</evidence>
<sequence length="113" mass="13088">MKNFGNTGQEVWFNCYPENMQRFLDQERHNFVQIIHTSVDLSLFLFHKAITVIGIKIEALLLHNMGCRRNTRLCYIIHTSVSVTIEQRDYFIGVCALLSDGEGGRQSCNYRCV</sequence>
<dbReference type="Proteomes" id="UP000006038">
    <property type="component" value="Chromosome 10"/>
</dbReference>
<name>J3N4U4_ORYBR</name>
<dbReference type="Gramene" id="OB10G25420.1">
    <property type="protein sequence ID" value="OB10G25420.1"/>
    <property type="gene ID" value="OB10G25420"/>
</dbReference>
<reference evidence="1" key="2">
    <citation type="submission" date="2013-04" db="UniProtKB">
        <authorList>
            <consortium name="EnsemblPlants"/>
        </authorList>
    </citation>
    <scope>IDENTIFICATION</scope>
</reference>
<keyword evidence="2" id="KW-1185">Reference proteome</keyword>
<dbReference type="EnsemblPlants" id="OB10G25420.1">
    <property type="protein sequence ID" value="OB10G25420.1"/>
    <property type="gene ID" value="OB10G25420"/>
</dbReference>
<reference evidence="1" key="1">
    <citation type="journal article" date="2013" name="Nat. Commun.">
        <title>Whole-genome sequencing of Oryza brachyantha reveals mechanisms underlying Oryza genome evolution.</title>
        <authorList>
            <person name="Chen J."/>
            <person name="Huang Q."/>
            <person name="Gao D."/>
            <person name="Wang J."/>
            <person name="Lang Y."/>
            <person name="Liu T."/>
            <person name="Li B."/>
            <person name="Bai Z."/>
            <person name="Luis Goicoechea J."/>
            <person name="Liang C."/>
            <person name="Chen C."/>
            <person name="Zhang W."/>
            <person name="Sun S."/>
            <person name="Liao Y."/>
            <person name="Zhang X."/>
            <person name="Yang L."/>
            <person name="Song C."/>
            <person name="Wang M."/>
            <person name="Shi J."/>
            <person name="Liu G."/>
            <person name="Liu J."/>
            <person name="Zhou H."/>
            <person name="Zhou W."/>
            <person name="Yu Q."/>
            <person name="An N."/>
            <person name="Chen Y."/>
            <person name="Cai Q."/>
            <person name="Wang B."/>
            <person name="Liu B."/>
            <person name="Min J."/>
            <person name="Huang Y."/>
            <person name="Wu H."/>
            <person name="Li Z."/>
            <person name="Zhang Y."/>
            <person name="Yin Y."/>
            <person name="Song W."/>
            <person name="Jiang J."/>
            <person name="Jackson S.A."/>
            <person name="Wing R.A."/>
            <person name="Wang J."/>
            <person name="Chen M."/>
        </authorList>
    </citation>
    <scope>NUCLEOTIDE SEQUENCE [LARGE SCALE GENOMIC DNA]</scope>
    <source>
        <strain evidence="1">cv. IRGC 101232</strain>
    </source>
</reference>
<dbReference type="HOGENOM" id="CLU_2137329_0_0_1"/>
<accession>J3N4U4</accession>